<dbReference type="SMART" id="SM00850">
    <property type="entry name" value="LytTR"/>
    <property type="match status" value="1"/>
</dbReference>
<dbReference type="RefSeq" id="WP_117557884.1">
    <property type="nucleotide sequence ID" value="NZ_JAAIOQ010000011.1"/>
</dbReference>
<sequence>MIKIAIVEDEALYAQQLQGFLHQYEKENGELFDITVYTDGDQIVHKYQSQYDLILMDVEMKFMDGMSAAEEIRKMDTEVVIIFITNMAQYAIRGYAVDALDYVLKPVSYFAFSQRLNRAIGRMKKREQKVIMVNIKGGAVRVNIANIYYIESQGHTLILHTILGDYETSGTMKEMEEKLKGMNFCRGNKGYLINLQHVDGIQDGCATVKGEQLVLSRARKKEFMEELTKYWGEIVK</sequence>
<evidence type="ECO:0000313" key="8">
    <source>
        <dbReference type="Proteomes" id="UP000260655"/>
    </source>
</evidence>
<feature type="domain" description="Response regulatory" evidence="4">
    <location>
        <begin position="3"/>
        <end position="120"/>
    </location>
</feature>
<comment type="caution">
    <text evidence="6">The sequence shown here is derived from an EMBL/GenBank/DDBJ whole genome shotgun (WGS) entry which is preliminary data.</text>
</comment>
<feature type="modified residue" description="4-aspartylphosphate" evidence="3">
    <location>
        <position position="57"/>
    </location>
</feature>
<evidence type="ECO:0000256" key="2">
    <source>
        <dbReference type="ARBA" id="ARBA00024867"/>
    </source>
</evidence>
<dbReference type="InterPro" id="IPR001789">
    <property type="entry name" value="Sig_transdc_resp-reg_receiver"/>
</dbReference>
<dbReference type="EMBL" id="QSOV01000009">
    <property type="protein sequence ID" value="RGJ22890.1"/>
    <property type="molecule type" value="Genomic_DNA"/>
</dbReference>
<keyword evidence="3" id="KW-0597">Phosphoprotein</keyword>
<comment type="function">
    <text evidence="2">May play the central regulatory role in sporulation. It may be an element of the effector pathway responsible for the activation of sporulation genes in response to nutritional stress. Spo0A may act in concert with spo0H (a sigma factor) to control the expression of some genes that are critical to the sporulation process.</text>
</comment>
<dbReference type="InterPro" id="IPR046947">
    <property type="entry name" value="LytR-like"/>
</dbReference>
<name>A0A3E4GPA4_9FIRM</name>
<dbReference type="PANTHER" id="PTHR37299:SF1">
    <property type="entry name" value="STAGE 0 SPORULATION PROTEIN A HOMOLOG"/>
    <property type="match status" value="1"/>
</dbReference>
<evidence type="ECO:0000256" key="3">
    <source>
        <dbReference type="PROSITE-ProRule" id="PRU00169"/>
    </source>
</evidence>
<dbReference type="PROSITE" id="PS50930">
    <property type="entry name" value="HTH_LYTTR"/>
    <property type="match status" value="1"/>
</dbReference>
<dbReference type="InterPro" id="IPR007492">
    <property type="entry name" value="LytTR_DNA-bd_dom"/>
</dbReference>
<dbReference type="GO" id="GO:0000156">
    <property type="term" value="F:phosphorelay response regulator activity"/>
    <property type="evidence" value="ECO:0007669"/>
    <property type="project" value="InterPro"/>
</dbReference>
<dbReference type="Gene3D" id="2.40.50.1020">
    <property type="entry name" value="LytTr DNA-binding domain"/>
    <property type="match status" value="1"/>
</dbReference>
<dbReference type="EMBL" id="QRIM01000022">
    <property type="protein sequence ID" value="RHG57277.1"/>
    <property type="molecule type" value="Genomic_DNA"/>
</dbReference>
<evidence type="ECO:0000256" key="1">
    <source>
        <dbReference type="ARBA" id="ARBA00018672"/>
    </source>
</evidence>
<dbReference type="PANTHER" id="PTHR37299">
    <property type="entry name" value="TRANSCRIPTIONAL REGULATOR-RELATED"/>
    <property type="match status" value="1"/>
</dbReference>
<dbReference type="PROSITE" id="PS50110">
    <property type="entry name" value="RESPONSE_REGULATORY"/>
    <property type="match status" value="1"/>
</dbReference>
<evidence type="ECO:0000313" key="9">
    <source>
        <dbReference type="Proteomes" id="UP000286595"/>
    </source>
</evidence>
<dbReference type="AlphaFoldDB" id="A0A3E4GPA4"/>
<reference evidence="8 9" key="1">
    <citation type="submission" date="2018-08" db="EMBL/GenBank/DDBJ databases">
        <title>A genome reference for cultivated species of the human gut microbiota.</title>
        <authorList>
            <person name="Zou Y."/>
            <person name="Xue W."/>
            <person name="Luo G."/>
        </authorList>
    </citation>
    <scope>NUCLEOTIDE SEQUENCE [LARGE SCALE GENOMIC DNA]</scope>
    <source>
        <strain evidence="7 9">AM22-12LB</strain>
        <strain evidence="6 8">TM07-19</strain>
    </source>
</reference>
<accession>A0A3E4GPA4</accession>
<evidence type="ECO:0000313" key="6">
    <source>
        <dbReference type="EMBL" id="RGJ22890.1"/>
    </source>
</evidence>
<dbReference type="Pfam" id="PF00072">
    <property type="entry name" value="Response_reg"/>
    <property type="match status" value="1"/>
</dbReference>
<keyword evidence="6" id="KW-0238">DNA-binding</keyword>
<proteinExistence type="predicted"/>
<dbReference type="GO" id="GO:0003677">
    <property type="term" value="F:DNA binding"/>
    <property type="evidence" value="ECO:0007669"/>
    <property type="project" value="UniProtKB-KW"/>
</dbReference>
<evidence type="ECO:0000259" key="5">
    <source>
        <dbReference type="PROSITE" id="PS50930"/>
    </source>
</evidence>
<evidence type="ECO:0000259" key="4">
    <source>
        <dbReference type="PROSITE" id="PS50110"/>
    </source>
</evidence>
<protein>
    <recommendedName>
        <fullName evidence="1">Stage 0 sporulation protein A homolog</fullName>
    </recommendedName>
</protein>
<organism evidence="6 8">
    <name type="scientific">Coprococcus comes</name>
    <dbReference type="NCBI Taxonomy" id="410072"/>
    <lineage>
        <taxon>Bacteria</taxon>
        <taxon>Bacillati</taxon>
        <taxon>Bacillota</taxon>
        <taxon>Clostridia</taxon>
        <taxon>Lachnospirales</taxon>
        <taxon>Lachnospiraceae</taxon>
        <taxon>Coprococcus</taxon>
    </lineage>
</organism>
<dbReference type="SUPFAM" id="SSF52172">
    <property type="entry name" value="CheY-like"/>
    <property type="match status" value="1"/>
</dbReference>
<dbReference type="Proteomes" id="UP000286595">
    <property type="component" value="Unassembled WGS sequence"/>
</dbReference>
<gene>
    <name evidence="7" type="ORF">DW252_15000</name>
    <name evidence="6" type="ORF">DXD67_09565</name>
</gene>
<dbReference type="Proteomes" id="UP000260655">
    <property type="component" value="Unassembled WGS sequence"/>
</dbReference>
<feature type="domain" description="HTH LytTR-type" evidence="5">
    <location>
        <begin position="131"/>
        <end position="229"/>
    </location>
</feature>
<dbReference type="Gene3D" id="3.40.50.2300">
    <property type="match status" value="1"/>
</dbReference>
<evidence type="ECO:0000313" key="7">
    <source>
        <dbReference type="EMBL" id="RHG57277.1"/>
    </source>
</evidence>
<dbReference type="Pfam" id="PF04397">
    <property type="entry name" value="LytTR"/>
    <property type="match status" value="1"/>
</dbReference>
<dbReference type="InterPro" id="IPR011006">
    <property type="entry name" value="CheY-like_superfamily"/>
</dbReference>
<dbReference type="SMART" id="SM00448">
    <property type="entry name" value="REC"/>
    <property type="match status" value="1"/>
</dbReference>